<dbReference type="InterPro" id="IPR038573">
    <property type="entry name" value="BrnT_sf"/>
</dbReference>
<dbReference type="Gene3D" id="3.10.450.530">
    <property type="entry name" value="Ribonuclease toxin, BrnT, of type II toxin-antitoxin system"/>
    <property type="match status" value="1"/>
</dbReference>
<name>A0A1W1CLY5_9ZZZZ</name>
<sequence>MNKIRFEWDESKARSNELKHKVSFTEAKSVFYDECAVEFYDDAHSEWEDRFLLLGVSSERHLLLVCHCYREEGGTIRIISARRATKNEEKHYPIGGKR</sequence>
<dbReference type="EMBL" id="FPHI01000030">
    <property type="protein sequence ID" value="SFV66779.1"/>
    <property type="molecule type" value="Genomic_DNA"/>
</dbReference>
<dbReference type="AlphaFoldDB" id="A0A1W1CLY5"/>
<reference evidence="1" key="1">
    <citation type="submission" date="2016-10" db="EMBL/GenBank/DDBJ databases">
        <authorList>
            <person name="de Groot N.N."/>
        </authorList>
    </citation>
    <scope>NUCLEOTIDE SEQUENCE</scope>
</reference>
<dbReference type="Pfam" id="PF04365">
    <property type="entry name" value="BrnT_toxin"/>
    <property type="match status" value="1"/>
</dbReference>
<evidence type="ECO:0008006" key="2">
    <source>
        <dbReference type="Google" id="ProtNLM"/>
    </source>
</evidence>
<proteinExistence type="predicted"/>
<organism evidence="1">
    <name type="scientific">hydrothermal vent metagenome</name>
    <dbReference type="NCBI Taxonomy" id="652676"/>
    <lineage>
        <taxon>unclassified sequences</taxon>
        <taxon>metagenomes</taxon>
        <taxon>ecological metagenomes</taxon>
    </lineage>
</organism>
<dbReference type="InterPro" id="IPR007460">
    <property type="entry name" value="BrnT_toxin"/>
</dbReference>
<accession>A0A1W1CLY5</accession>
<gene>
    <name evidence="1" type="ORF">MNB_SV-3-1164</name>
</gene>
<protein>
    <recommendedName>
        <fullName evidence="2">COGs COG2929</fullName>
    </recommendedName>
</protein>
<evidence type="ECO:0000313" key="1">
    <source>
        <dbReference type="EMBL" id="SFV66779.1"/>
    </source>
</evidence>